<evidence type="ECO:0000259" key="6">
    <source>
        <dbReference type="Pfam" id="PF12867"/>
    </source>
</evidence>
<feature type="binding site" evidence="5">
    <location>
        <position position="64"/>
    </location>
    <ligand>
        <name>Zn(2+)</name>
        <dbReference type="ChEBI" id="CHEBI:29105"/>
    </ligand>
</feature>
<protein>
    <recommendedName>
        <fullName evidence="5">Putative metal-dependent hydrolase IMZ08_10930</fullName>
        <ecNumber evidence="5">3.-.-.-</ecNumber>
    </recommendedName>
</protein>
<feature type="binding site" evidence="5">
    <location>
        <position position="159"/>
    </location>
    <ligand>
        <name>Zn(2+)</name>
        <dbReference type="ChEBI" id="CHEBI:29105"/>
    </ligand>
</feature>
<keyword evidence="2 5" id="KW-0479">Metal-binding</keyword>
<proteinExistence type="inferred from homology"/>
<reference evidence="7 8" key="1">
    <citation type="submission" date="2020-10" db="EMBL/GenBank/DDBJ databases">
        <title>Bacillus sp. HD4P25, an endophyte from a halophyte.</title>
        <authorList>
            <person name="Sun J.-Q."/>
        </authorList>
    </citation>
    <scope>NUCLEOTIDE SEQUENCE [LARGE SCALE GENOMIC DNA]</scope>
    <source>
        <strain evidence="7 8">YIM 93174</strain>
    </source>
</reference>
<keyword evidence="1 5" id="KW-0963">Cytoplasm</keyword>
<dbReference type="SUPFAM" id="SSF109854">
    <property type="entry name" value="DinB/YfiT-like putative metalloenzymes"/>
    <property type="match status" value="1"/>
</dbReference>
<dbReference type="InterPro" id="IPR034660">
    <property type="entry name" value="DinB/YfiT-like"/>
</dbReference>
<comment type="similarity">
    <text evidence="5">Belongs to the metal hydrolase YfiT family.</text>
</comment>
<evidence type="ECO:0000256" key="5">
    <source>
        <dbReference type="HAMAP-Rule" id="MF_01256"/>
    </source>
</evidence>
<dbReference type="GO" id="GO:0016787">
    <property type="term" value="F:hydrolase activity"/>
    <property type="evidence" value="ECO:0007669"/>
    <property type="project" value="UniProtKB-KW"/>
</dbReference>
<organism evidence="7 8">
    <name type="scientific">Litchfieldia luteola</name>
    <dbReference type="NCBI Taxonomy" id="682179"/>
    <lineage>
        <taxon>Bacteria</taxon>
        <taxon>Bacillati</taxon>
        <taxon>Bacillota</taxon>
        <taxon>Bacilli</taxon>
        <taxon>Bacillales</taxon>
        <taxon>Bacillaceae</taxon>
        <taxon>Litchfieldia</taxon>
    </lineage>
</organism>
<dbReference type="EC" id="3.-.-.-" evidence="5"/>
<dbReference type="Pfam" id="PF12867">
    <property type="entry name" value="DinB_2"/>
    <property type="match status" value="1"/>
</dbReference>
<feature type="domain" description="DinB-like" evidence="6">
    <location>
        <begin position="28"/>
        <end position="163"/>
    </location>
</feature>
<keyword evidence="3 5" id="KW-0378">Hydrolase</keyword>
<keyword evidence="4 5" id="KW-0862">Zinc</keyword>
<dbReference type="HAMAP" id="MF_01256">
    <property type="entry name" value="YfiT_hydrol"/>
    <property type="match status" value="1"/>
</dbReference>
<keyword evidence="8" id="KW-1185">Reference proteome</keyword>
<dbReference type="InterPro" id="IPR024775">
    <property type="entry name" value="DinB-like"/>
</dbReference>
<comment type="subunit">
    <text evidence="5">Homodimer.</text>
</comment>
<dbReference type="Gene3D" id="1.20.120.450">
    <property type="entry name" value="dinb family like domain"/>
    <property type="match status" value="1"/>
</dbReference>
<dbReference type="Proteomes" id="UP001516662">
    <property type="component" value="Unassembled WGS sequence"/>
</dbReference>
<name>A0ABR9QJ95_9BACI</name>
<dbReference type="EMBL" id="JADCLJ010000020">
    <property type="protein sequence ID" value="MBE4908570.1"/>
    <property type="molecule type" value="Genomic_DNA"/>
</dbReference>
<comment type="subcellular location">
    <subcellularLocation>
        <location evidence="5">Cytoplasm</location>
    </subcellularLocation>
</comment>
<evidence type="ECO:0000256" key="4">
    <source>
        <dbReference type="ARBA" id="ARBA00022833"/>
    </source>
</evidence>
<evidence type="ECO:0000256" key="3">
    <source>
        <dbReference type="ARBA" id="ARBA00022801"/>
    </source>
</evidence>
<dbReference type="RefSeq" id="WP_193536380.1">
    <property type="nucleotide sequence ID" value="NZ_JADCLJ010000020.1"/>
</dbReference>
<comment type="cofactor">
    <cofactor evidence="5">
        <name>Zn(2+)</name>
        <dbReference type="ChEBI" id="CHEBI:29105"/>
    </cofactor>
    <text evidence="5">Binds 1 zinc ion per subunit.</text>
</comment>
<evidence type="ECO:0000256" key="1">
    <source>
        <dbReference type="ARBA" id="ARBA00022490"/>
    </source>
</evidence>
<comment type="caution">
    <text evidence="7">The sequence shown here is derived from an EMBL/GenBank/DDBJ whole genome shotgun (WGS) entry which is preliminary data.</text>
</comment>
<dbReference type="NCBIfam" id="NF009807">
    <property type="entry name" value="PRK13291.1"/>
    <property type="match status" value="1"/>
</dbReference>
<dbReference type="InterPro" id="IPR023774">
    <property type="entry name" value="Put_metal_dep_hydrolase_YfiT"/>
</dbReference>
<comment type="function">
    <text evidence="5">Possible metal-dependent hydrolase.</text>
</comment>
<evidence type="ECO:0000313" key="7">
    <source>
        <dbReference type="EMBL" id="MBE4908570.1"/>
    </source>
</evidence>
<gene>
    <name evidence="7" type="ORF">IMZ08_10930</name>
</gene>
<sequence length="172" mass="20282">MNERYPIGKFQFRDELTSEVIKEWITEIERLPVYLRDAVSKLNEEQLDTPYREGGWTIRQVVHHVADSHMNAFIRIKLALTEFKPVIKTYEEARWAEHTDYILPIENSLTLLESLHKRFVTLLRDLNPSDLQKTFIHPDSGEISIAKNIGIYAWHGRHHLAHITNLTNRKGW</sequence>
<feature type="binding site" evidence="5">
    <location>
        <position position="155"/>
    </location>
    <ligand>
        <name>Zn(2+)</name>
        <dbReference type="ChEBI" id="CHEBI:29105"/>
    </ligand>
</feature>
<evidence type="ECO:0000313" key="8">
    <source>
        <dbReference type="Proteomes" id="UP001516662"/>
    </source>
</evidence>
<accession>A0ABR9QJ95</accession>
<evidence type="ECO:0000256" key="2">
    <source>
        <dbReference type="ARBA" id="ARBA00022723"/>
    </source>
</evidence>